<organism evidence="1 2">
    <name type="scientific">Thalassiosira oceanica</name>
    <name type="common">Marine diatom</name>
    <dbReference type="NCBI Taxonomy" id="159749"/>
    <lineage>
        <taxon>Eukaryota</taxon>
        <taxon>Sar</taxon>
        <taxon>Stramenopiles</taxon>
        <taxon>Ochrophyta</taxon>
        <taxon>Bacillariophyta</taxon>
        <taxon>Coscinodiscophyceae</taxon>
        <taxon>Thalassiosirophycidae</taxon>
        <taxon>Thalassiosirales</taxon>
        <taxon>Thalassiosiraceae</taxon>
        <taxon>Thalassiosira</taxon>
    </lineage>
</organism>
<evidence type="ECO:0000313" key="1">
    <source>
        <dbReference type="EMBL" id="EJK77756.1"/>
    </source>
</evidence>
<keyword evidence="2" id="KW-1185">Reference proteome</keyword>
<protein>
    <submittedName>
        <fullName evidence="1">Uncharacterized protein</fullName>
    </submittedName>
</protein>
<sequence length="124" mass="13315">PRDGQIAPPLHASQGLKIDSGLKCSLAPGFLAPTAASGLRLELSGRNFPTSKFVQIYPCFPSEESTKLLSREDLRLSQSQSQVIIERETVDSHDPQPFRRCTAAGKNGAGVLGGRNWMGSNPPV</sequence>
<evidence type="ECO:0000313" key="2">
    <source>
        <dbReference type="Proteomes" id="UP000266841"/>
    </source>
</evidence>
<name>K0TPA1_THAOC</name>
<dbReference type="Proteomes" id="UP000266841">
    <property type="component" value="Unassembled WGS sequence"/>
</dbReference>
<gene>
    <name evidence="1" type="ORF">THAOC_00392</name>
</gene>
<accession>K0TPA1</accession>
<feature type="non-terminal residue" evidence="1">
    <location>
        <position position="1"/>
    </location>
</feature>
<dbReference type="EMBL" id="AGNL01000451">
    <property type="protein sequence ID" value="EJK77756.1"/>
    <property type="molecule type" value="Genomic_DNA"/>
</dbReference>
<comment type="caution">
    <text evidence="1">The sequence shown here is derived from an EMBL/GenBank/DDBJ whole genome shotgun (WGS) entry which is preliminary data.</text>
</comment>
<reference evidence="1 2" key="1">
    <citation type="journal article" date="2012" name="Genome Biol.">
        <title>Genome and low-iron response of an oceanic diatom adapted to chronic iron limitation.</title>
        <authorList>
            <person name="Lommer M."/>
            <person name="Specht M."/>
            <person name="Roy A.S."/>
            <person name="Kraemer L."/>
            <person name="Andreson R."/>
            <person name="Gutowska M.A."/>
            <person name="Wolf J."/>
            <person name="Bergner S.V."/>
            <person name="Schilhabel M.B."/>
            <person name="Klostermeier U.C."/>
            <person name="Beiko R.G."/>
            <person name="Rosenstiel P."/>
            <person name="Hippler M."/>
            <person name="Laroche J."/>
        </authorList>
    </citation>
    <scope>NUCLEOTIDE SEQUENCE [LARGE SCALE GENOMIC DNA]</scope>
    <source>
        <strain evidence="1 2">CCMP1005</strain>
    </source>
</reference>
<proteinExistence type="predicted"/>
<dbReference type="AlphaFoldDB" id="K0TPA1"/>